<dbReference type="GO" id="GO:0005506">
    <property type="term" value="F:iron ion binding"/>
    <property type="evidence" value="ECO:0007669"/>
    <property type="project" value="UniProtKB-UniRule"/>
</dbReference>
<dbReference type="EMBL" id="JAMTCK010000012">
    <property type="protein sequence ID" value="MCP2167988.1"/>
    <property type="molecule type" value="Genomic_DNA"/>
</dbReference>
<accession>A0AAE3GHZ8</accession>
<keyword evidence="2 8" id="KW-0813">Transport</keyword>
<keyword evidence="5 8" id="KW-0408">Iron</keyword>
<dbReference type="RefSeq" id="WP_253775410.1">
    <property type="nucleotide sequence ID" value="NZ_JAMTCK010000012.1"/>
</dbReference>
<dbReference type="InterPro" id="IPR017896">
    <property type="entry name" value="4Fe4S_Fe-S-bd"/>
</dbReference>
<comment type="caution">
    <text evidence="10">The sequence shown here is derived from an EMBL/GenBank/DDBJ whole genome shotgun (WGS) entry which is preliminary data.</text>
</comment>
<sequence length="71" mass="7645">MEIKADRERCVGAGMCVLTAPEVFDQSEDDGRVVLLTEHPEPDQVDTVQQAVELCPAQALLLAGKHRAADG</sequence>
<dbReference type="GO" id="GO:0051538">
    <property type="term" value="F:3 iron, 4 sulfur cluster binding"/>
    <property type="evidence" value="ECO:0007669"/>
    <property type="project" value="UniProtKB-KW"/>
</dbReference>
<dbReference type="Proteomes" id="UP001206128">
    <property type="component" value="Unassembled WGS sequence"/>
</dbReference>
<name>A0AAE3GHZ8_9PSEU</name>
<dbReference type="InterPro" id="IPR001080">
    <property type="entry name" value="3Fe4S_ferredoxin"/>
</dbReference>
<keyword evidence="11" id="KW-1185">Reference proteome</keyword>
<dbReference type="SUPFAM" id="SSF54862">
    <property type="entry name" value="4Fe-4S ferredoxins"/>
    <property type="match status" value="1"/>
</dbReference>
<dbReference type="PROSITE" id="PS51379">
    <property type="entry name" value="4FE4S_FER_2"/>
    <property type="match status" value="1"/>
</dbReference>
<evidence type="ECO:0000259" key="9">
    <source>
        <dbReference type="PROSITE" id="PS51379"/>
    </source>
</evidence>
<feature type="domain" description="4Fe-4S ferredoxin-type" evidence="9">
    <location>
        <begin position="1"/>
        <end position="29"/>
    </location>
</feature>
<dbReference type="PANTHER" id="PTHR36923:SF3">
    <property type="entry name" value="FERREDOXIN"/>
    <property type="match status" value="1"/>
</dbReference>
<keyword evidence="3 8" id="KW-0479">Metal-binding</keyword>
<dbReference type="PRINTS" id="PR00352">
    <property type="entry name" value="3FE4SFRDOXIN"/>
</dbReference>
<evidence type="ECO:0000256" key="3">
    <source>
        <dbReference type="ARBA" id="ARBA00022723"/>
    </source>
</evidence>
<evidence type="ECO:0000256" key="4">
    <source>
        <dbReference type="ARBA" id="ARBA00022982"/>
    </source>
</evidence>
<reference evidence="10" key="1">
    <citation type="submission" date="2022-06" db="EMBL/GenBank/DDBJ databases">
        <title>Genomic Encyclopedia of Archaeal and Bacterial Type Strains, Phase II (KMG-II): from individual species to whole genera.</title>
        <authorList>
            <person name="Goeker M."/>
        </authorList>
    </citation>
    <scope>NUCLEOTIDE SEQUENCE</scope>
    <source>
        <strain evidence="10">DSM 43935</strain>
    </source>
</reference>
<evidence type="ECO:0000256" key="1">
    <source>
        <dbReference type="ARBA" id="ARBA00001927"/>
    </source>
</evidence>
<proteinExistence type="predicted"/>
<evidence type="ECO:0000313" key="11">
    <source>
        <dbReference type="Proteomes" id="UP001206128"/>
    </source>
</evidence>
<dbReference type="AlphaFoldDB" id="A0AAE3GHZ8"/>
<keyword evidence="4 8" id="KW-0249">Electron transport</keyword>
<evidence type="ECO:0000313" key="10">
    <source>
        <dbReference type="EMBL" id="MCP2167988.1"/>
    </source>
</evidence>
<dbReference type="Gene3D" id="3.30.70.20">
    <property type="match status" value="1"/>
</dbReference>
<keyword evidence="6 8" id="KW-0411">Iron-sulfur</keyword>
<evidence type="ECO:0000256" key="5">
    <source>
        <dbReference type="ARBA" id="ARBA00023004"/>
    </source>
</evidence>
<dbReference type="GO" id="GO:0009055">
    <property type="term" value="F:electron transfer activity"/>
    <property type="evidence" value="ECO:0007669"/>
    <property type="project" value="UniProtKB-UniRule"/>
</dbReference>
<dbReference type="InterPro" id="IPR051269">
    <property type="entry name" value="Fe-S_cluster_ET"/>
</dbReference>
<evidence type="ECO:0000256" key="2">
    <source>
        <dbReference type="ARBA" id="ARBA00022448"/>
    </source>
</evidence>
<comment type="function">
    <text evidence="8">Ferredoxins are iron-sulfur proteins that transfer electrons in a wide variety of metabolic reactions.</text>
</comment>
<keyword evidence="7" id="KW-0003">3Fe-4S</keyword>
<dbReference type="PANTHER" id="PTHR36923">
    <property type="entry name" value="FERREDOXIN"/>
    <property type="match status" value="1"/>
</dbReference>
<comment type="cofactor">
    <cofactor evidence="1">
        <name>[3Fe-4S] cluster</name>
        <dbReference type="ChEBI" id="CHEBI:21137"/>
    </cofactor>
</comment>
<evidence type="ECO:0000256" key="7">
    <source>
        <dbReference type="ARBA" id="ARBA00023291"/>
    </source>
</evidence>
<protein>
    <recommendedName>
        <fullName evidence="8">Ferredoxin</fullName>
    </recommendedName>
</protein>
<organism evidence="10 11">
    <name type="scientific">Goodfellowiella coeruleoviolacea</name>
    <dbReference type="NCBI Taxonomy" id="334858"/>
    <lineage>
        <taxon>Bacteria</taxon>
        <taxon>Bacillati</taxon>
        <taxon>Actinomycetota</taxon>
        <taxon>Actinomycetes</taxon>
        <taxon>Pseudonocardiales</taxon>
        <taxon>Pseudonocardiaceae</taxon>
        <taxon>Goodfellowiella</taxon>
    </lineage>
</organism>
<evidence type="ECO:0000256" key="8">
    <source>
        <dbReference type="RuleBase" id="RU368020"/>
    </source>
</evidence>
<dbReference type="Pfam" id="PF13370">
    <property type="entry name" value="Fer4_13"/>
    <property type="match status" value="1"/>
</dbReference>
<gene>
    <name evidence="10" type="ORF">LX83_004862</name>
</gene>
<evidence type="ECO:0000256" key="6">
    <source>
        <dbReference type="ARBA" id="ARBA00023014"/>
    </source>
</evidence>